<evidence type="ECO:0000256" key="7">
    <source>
        <dbReference type="SAM" id="Phobius"/>
    </source>
</evidence>
<feature type="transmembrane region" description="Helical" evidence="7">
    <location>
        <begin position="77"/>
        <end position="96"/>
    </location>
</feature>
<dbReference type="InterPro" id="IPR036097">
    <property type="entry name" value="HisK_dim/P_sf"/>
</dbReference>
<dbReference type="InterPro" id="IPR036890">
    <property type="entry name" value="HATPase_C_sf"/>
</dbReference>
<feature type="domain" description="PAC" evidence="9">
    <location>
        <begin position="252"/>
        <end position="302"/>
    </location>
</feature>
<evidence type="ECO:0000256" key="1">
    <source>
        <dbReference type="ARBA" id="ARBA00000085"/>
    </source>
</evidence>
<keyword evidence="7" id="KW-0812">Transmembrane</keyword>
<dbReference type="EC" id="2.7.13.3" evidence="2"/>
<dbReference type="PANTHER" id="PTHR43711:SF31">
    <property type="entry name" value="HISTIDINE KINASE"/>
    <property type="match status" value="1"/>
</dbReference>
<evidence type="ECO:0000256" key="6">
    <source>
        <dbReference type="ARBA" id="ARBA00023012"/>
    </source>
</evidence>
<evidence type="ECO:0000256" key="4">
    <source>
        <dbReference type="ARBA" id="ARBA00022679"/>
    </source>
</evidence>
<accession>A0ABX0UBD7</accession>
<dbReference type="Gene3D" id="3.30.565.10">
    <property type="entry name" value="Histidine kinase-like ATPase, C-terminal domain"/>
    <property type="match status" value="1"/>
</dbReference>
<dbReference type="SUPFAM" id="SSF47384">
    <property type="entry name" value="Homodimeric domain of signal transducing histidine kinase"/>
    <property type="match status" value="1"/>
</dbReference>
<dbReference type="PRINTS" id="PR00344">
    <property type="entry name" value="BCTRLSENSOR"/>
</dbReference>
<feature type="transmembrane region" description="Helical" evidence="7">
    <location>
        <begin position="108"/>
        <end position="127"/>
    </location>
</feature>
<feature type="transmembrane region" description="Helical" evidence="7">
    <location>
        <begin position="51"/>
        <end position="71"/>
    </location>
</feature>
<dbReference type="Pfam" id="PF02518">
    <property type="entry name" value="HATPase_c"/>
    <property type="match status" value="1"/>
</dbReference>
<keyword evidence="4" id="KW-0808">Transferase</keyword>
<keyword evidence="5" id="KW-0418">Kinase</keyword>
<keyword evidence="7" id="KW-1133">Transmembrane helix</keyword>
<dbReference type="InterPro" id="IPR000700">
    <property type="entry name" value="PAS-assoc_C"/>
</dbReference>
<dbReference type="InterPro" id="IPR003661">
    <property type="entry name" value="HisK_dim/P_dom"/>
</dbReference>
<dbReference type="InterPro" id="IPR004358">
    <property type="entry name" value="Sig_transdc_His_kin-like_C"/>
</dbReference>
<comment type="catalytic activity">
    <reaction evidence="1">
        <text>ATP + protein L-histidine = ADP + protein N-phospho-L-histidine.</text>
        <dbReference type="EC" id="2.7.13.3"/>
    </reaction>
</comment>
<dbReference type="PROSITE" id="PS50109">
    <property type="entry name" value="HIS_KIN"/>
    <property type="match status" value="1"/>
</dbReference>
<dbReference type="RefSeq" id="WP_167186673.1">
    <property type="nucleotide sequence ID" value="NZ_JAASQL010000001.1"/>
</dbReference>
<dbReference type="Pfam" id="PF00512">
    <property type="entry name" value="HisKA"/>
    <property type="match status" value="1"/>
</dbReference>
<dbReference type="EMBL" id="JAASQL010000001">
    <property type="protein sequence ID" value="NIJ45230.1"/>
    <property type="molecule type" value="Genomic_DNA"/>
</dbReference>
<proteinExistence type="predicted"/>
<keyword evidence="3" id="KW-0597">Phosphoprotein</keyword>
<dbReference type="InterPro" id="IPR050736">
    <property type="entry name" value="Sensor_HK_Regulatory"/>
</dbReference>
<dbReference type="SUPFAM" id="SSF55874">
    <property type="entry name" value="ATPase domain of HSP90 chaperone/DNA topoisomerase II/histidine kinase"/>
    <property type="match status" value="1"/>
</dbReference>
<dbReference type="InterPro" id="IPR005467">
    <property type="entry name" value="His_kinase_dom"/>
</dbReference>
<name>A0ABX0UBD7_9FLAO</name>
<dbReference type="InterPro" id="IPR000014">
    <property type="entry name" value="PAS"/>
</dbReference>
<dbReference type="SUPFAM" id="SSF55785">
    <property type="entry name" value="PYP-like sensor domain (PAS domain)"/>
    <property type="match status" value="1"/>
</dbReference>
<keyword evidence="7" id="KW-0472">Membrane</keyword>
<organism evidence="10 11">
    <name type="scientific">Wenyingzhuangia heitensis</name>
    <dbReference type="NCBI Taxonomy" id="1487859"/>
    <lineage>
        <taxon>Bacteria</taxon>
        <taxon>Pseudomonadati</taxon>
        <taxon>Bacteroidota</taxon>
        <taxon>Flavobacteriia</taxon>
        <taxon>Flavobacteriales</taxon>
        <taxon>Flavobacteriaceae</taxon>
        <taxon>Wenyingzhuangia</taxon>
    </lineage>
</organism>
<dbReference type="Proteomes" id="UP000745859">
    <property type="component" value="Unassembled WGS sequence"/>
</dbReference>
<reference evidence="10 11" key="1">
    <citation type="submission" date="2020-03" db="EMBL/GenBank/DDBJ databases">
        <title>Genomic Encyclopedia of Type Strains, Phase IV (KMG-IV): sequencing the most valuable type-strain genomes for metagenomic binning, comparative biology and taxonomic classification.</title>
        <authorList>
            <person name="Goeker M."/>
        </authorList>
    </citation>
    <scope>NUCLEOTIDE SEQUENCE [LARGE SCALE GENOMIC DNA]</scope>
    <source>
        <strain evidence="10 11">DSM 101599</strain>
    </source>
</reference>
<gene>
    <name evidence="10" type="ORF">FHR24_001669</name>
</gene>
<feature type="transmembrane region" description="Helical" evidence="7">
    <location>
        <begin position="18"/>
        <end position="39"/>
    </location>
</feature>
<dbReference type="Gene3D" id="3.30.450.20">
    <property type="entry name" value="PAS domain"/>
    <property type="match status" value="1"/>
</dbReference>
<dbReference type="Gene3D" id="1.10.287.130">
    <property type="match status" value="1"/>
</dbReference>
<evidence type="ECO:0000256" key="5">
    <source>
        <dbReference type="ARBA" id="ARBA00022777"/>
    </source>
</evidence>
<feature type="transmembrane region" description="Helical" evidence="7">
    <location>
        <begin position="147"/>
        <end position="168"/>
    </location>
</feature>
<dbReference type="NCBIfam" id="TIGR00229">
    <property type="entry name" value="sensory_box"/>
    <property type="match status" value="1"/>
</dbReference>
<dbReference type="InterPro" id="IPR003594">
    <property type="entry name" value="HATPase_dom"/>
</dbReference>
<evidence type="ECO:0000256" key="2">
    <source>
        <dbReference type="ARBA" id="ARBA00012438"/>
    </source>
</evidence>
<dbReference type="SMART" id="SM00387">
    <property type="entry name" value="HATPase_c"/>
    <property type="match status" value="1"/>
</dbReference>
<dbReference type="InterPro" id="IPR035965">
    <property type="entry name" value="PAS-like_dom_sf"/>
</dbReference>
<evidence type="ECO:0000256" key="3">
    <source>
        <dbReference type="ARBA" id="ARBA00022553"/>
    </source>
</evidence>
<dbReference type="SMART" id="SM00388">
    <property type="entry name" value="HisKA"/>
    <property type="match status" value="1"/>
</dbReference>
<evidence type="ECO:0000259" key="8">
    <source>
        <dbReference type="PROSITE" id="PS50109"/>
    </source>
</evidence>
<evidence type="ECO:0000259" key="9">
    <source>
        <dbReference type="PROSITE" id="PS50113"/>
    </source>
</evidence>
<dbReference type="PROSITE" id="PS50113">
    <property type="entry name" value="PAC"/>
    <property type="match status" value="1"/>
</dbReference>
<dbReference type="PANTHER" id="PTHR43711">
    <property type="entry name" value="TWO-COMPONENT HISTIDINE KINASE"/>
    <property type="match status" value="1"/>
</dbReference>
<evidence type="ECO:0000313" key="11">
    <source>
        <dbReference type="Proteomes" id="UP000745859"/>
    </source>
</evidence>
<keyword evidence="6" id="KW-0902">Two-component regulatory system</keyword>
<comment type="caution">
    <text evidence="10">The sequence shown here is derived from an EMBL/GenBank/DDBJ whole genome shotgun (WGS) entry which is preliminary data.</text>
</comment>
<dbReference type="Pfam" id="PF13426">
    <property type="entry name" value="PAS_9"/>
    <property type="match status" value="1"/>
</dbReference>
<protein>
    <recommendedName>
        <fullName evidence="2">histidine kinase</fullName>
        <ecNumber evidence="2">2.7.13.3</ecNumber>
    </recommendedName>
</protein>
<evidence type="ECO:0000313" key="10">
    <source>
        <dbReference type="EMBL" id="NIJ45230.1"/>
    </source>
</evidence>
<sequence length="539" mass="61737">MSSTGNILAFLRNIIPDWISITLANMIIVIGLVLLFVGLEKFLKKKGTQIQNYLLIGIYFIIHMYITYVVPDIRHRHINFSIPFIFTGIQVAYLMLRRVPIVMRKFTRPVGYVFIIISIFHVVRIIYLAQNNDALTNTVESKSIEAMFLIVWELVLILAICSLFLMYIKRLIIDVNNQEEKFSKSFYAAPFVILLSKLSTGEIFEVNHKIQSICGYLPSELIGFNTIDLKLWGSSKDRLKFTTLLKSEGSVVEKEYQFRKKSGELFFGLLSAKIININGEQCIISIINDITIRKTAELNLKKSETSLRLSNSTKDKFFSIIAHDLKSPFNGILGFSQLLSEQVKNKDYESIEDYAEIINTSSQHAVDLLSNLTEWSMSQTGKMEFSPEYVDIVIVIKSTLELLKISSDQKNIHINLNLPTNLILYVDKIMIEVILRNLISNAIKFTPQKGSIYINVLEKNKEYLFSIIDTGVGIDEKHIDKLFRIDSTYTTEGTNNERGTGLGLILCKDFIDYHKGKIWVESKPNIGSEFYFSLTKDYH</sequence>
<dbReference type="CDD" id="cd00082">
    <property type="entry name" value="HisKA"/>
    <property type="match status" value="1"/>
</dbReference>
<keyword evidence="11" id="KW-1185">Reference proteome</keyword>
<dbReference type="CDD" id="cd00130">
    <property type="entry name" value="PAS"/>
    <property type="match status" value="1"/>
</dbReference>
<feature type="domain" description="Histidine kinase" evidence="8">
    <location>
        <begin position="320"/>
        <end position="538"/>
    </location>
</feature>